<dbReference type="Pfam" id="PF13620">
    <property type="entry name" value="CarboxypepD_reg"/>
    <property type="match status" value="1"/>
</dbReference>
<gene>
    <name evidence="5" type="ORF">GIS00_23050</name>
</gene>
<evidence type="ECO:0000256" key="1">
    <source>
        <dbReference type="ARBA" id="ARBA00000548"/>
    </source>
</evidence>
<dbReference type="InterPro" id="IPR013784">
    <property type="entry name" value="Carb-bd-like_fold"/>
</dbReference>
<dbReference type="GO" id="GO:0030246">
    <property type="term" value="F:carbohydrate binding"/>
    <property type="evidence" value="ECO:0007669"/>
    <property type="project" value="InterPro"/>
</dbReference>
<organism evidence="5 6">
    <name type="scientific">Nakamurella alba</name>
    <dbReference type="NCBI Taxonomy" id="2665158"/>
    <lineage>
        <taxon>Bacteria</taxon>
        <taxon>Bacillati</taxon>
        <taxon>Actinomycetota</taxon>
        <taxon>Actinomycetes</taxon>
        <taxon>Nakamurellales</taxon>
        <taxon>Nakamurellaceae</taxon>
        <taxon>Nakamurella</taxon>
    </lineage>
</organism>
<sequence>MLLRRRGGGRCHAARRRDHPVGPRGRDRCCDQRCRGRSSRAGDPGSQRPRGGFVGDHRPNRRLSIVGVIPGLVTPCTGTWYNISAIPSATGFVPGCGQEVQATSGRTTTAARIRLEVGGSITGTIRDTRGQPLAGIQVFAESDSDFRTGRTAADGTYALRGLLGGTYTVCARNDGNATGGRSAAGWVERCRATEPGTDPARDKVVVERGTVTAGADLSLPFGAAIEGRVTNDRGLGLGLVDVQVIGFGSSGTVLTFVTTDQDGRYRIDNLPAGQLAVCFDNDRRREELDLRDSGALDACWKNVNGEFVEGTVTPVTTVAGRTTSGISPVLRTGGAVAGKVTTPGGDPMGLVGVLATDVTGKQVHSLTGPDGRYQFIGLTPGAATICFDPPGISGSKCWKDVEVDGTPTPVTVTAGVVTRNISAVLDAD</sequence>
<dbReference type="EMBL" id="WLYK01000011">
    <property type="protein sequence ID" value="MTD16815.1"/>
    <property type="molecule type" value="Genomic_DNA"/>
</dbReference>
<protein>
    <recommendedName>
        <fullName evidence="2">alpha-amylase</fullName>
        <ecNumber evidence="2">3.2.1.1</ecNumber>
    </recommendedName>
    <alternativeName>
        <fullName evidence="3">1,4-alpha-D-glucan glucanohydrolase</fullName>
    </alternativeName>
</protein>
<evidence type="ECO:0000256" key="3">
    <source>
        <dbReference type="ARBA" id="ARBA00030238"/>
    </source>
</evidence>
<feature type="compositionally biased region" description="Basic residues" evidence="4">
    <location>
        <begin position="1"/>
        <end position="18"/>
    </location>
</feature>
<dbReference type="Gene3D" id="2.60.40.1120">
    <property type="entry name" value="Carboxypeptidase-like, regulatory domain"/>
    <property type="match status" value="1"/>
</dbReference>
<proteinExistence type="predicted"/>
<evidence type="ECO:0000313" key="5">
    <source>
        <dbReference type="EMBL" id="MTD16815.1"/>
    </source>
</evidence>
<dbReference type="EC" id="3.2.1.1" evidence="2"/>
<dbReference type="Proteomes" id="UP000460221">
    <property type="component" value="Unassembled WGS sequence"/>
</dbReference>
<reference evidence="5 6" key="1">
    <citation type="submission" date="2019-11" db="EMBL/GenBank/DDBJ databases">
        <authorList>
            <person name="Jiang L.-Q."/>
        </authorList>
    </citation>
    <scope>NUCLEOTIDE SEQUENCE [LARGE SCALE GENOMIC DNA]</scope>
    <source>
        <strain evidence="5 6">YIM 132087</strain>
    </source>
</reference>
<dbReference type="SUPFAM" id="SSF49452">
    <property type="entry name" value="Starch-binding domain-like"/>
    <property type="match status" value="3"/>
</dbReference>
<evidence type="ECO:0000256" key="4">
    <source>
        <dbReference type="SAM" id="MobiDB-lite"/>
    </source>
</evidence>
<comment type="caution">
    <text evidence="5">The sequence shown here is derived from an EMBL/GenBank/DDBJ whole genome shotgun (WGS) entry which is preliminary data.</text>
</comment>
<dbReference type="AlphaFoldDB" id="A0A7K1FRP8"/>
<comment type="catalytic activity">
    <reaction evidence="1">
        <text>Endohydrolysis of (1-&gt;4)-alpha-D-glucosidic linkages in polysaccharides containing three or more (1-&gt;4)-alpha-linked D-glucose units.</text>
        <dbReference type="EC" id="3.2.1.1"/>
    </reaction>
</comment>
<dbReference type="GO" id="GO:0005975">
    <property type="term" value="P:carbohydrate metabolic process"/>
    <property type="evidence" value="ECO:0007669"/>
    <property type="project" value="UniProtKB-ARBA"/>
</dbReference>
<accession>A0A7K1FRP8</accession>
<dbReference type="Gene3D" id="2.60.40.10">
    <property type="entry name" value="Immunoglobulins"/>
    <property type="match status" value="1"/>
</dbReference>
<dbReference type="InterPro" id="IPR013783">
    <property type="entry name" value="Ig-like_fold"/>
</dbReference>
<feature type="compositionally biased region" description="Basic and acidic residues" evidence="4">
    <location>
        <begin position="19"/>
        <end position="34"/>
    </location>
</feature>
<name>A0A7K1FRP8_9ACTN</name>
<evidence type="ECO:0000256" key="2">
    <source>
        <dbReference type="ARBA" id="ARBA00012595"/>
    </source>
</evidence>
<keyword evidence="6" id="KW-1185">Reference proteome</keyword>
<evidence type="ECO:0000313" key="6">
    <source>
        <dbReference type="Proteomes" id="UP000460221"/>
    </source>
</evidence>
<feature type="region of interest" description="Disordered" evidence="4">
    <location>
        <begin position="1"/>
        <end position="58"/>
    </location>
</feature>
<dbReference type="GO" id="GO:0004556">
    <property type="term" value="F:alpha-amylase activity"/>
    <property type="evidence" value="ECO:0007669"/>
    <property type="project" value="UniProtKB-EC"/>
</dbReference>